<comment type="caution">
    <text evidence="9">The sequence shown here is derived from an EMBL/GenBank/DDBJ whole genome shotgun (WGS) entry which is preliminary data.</text>
</comment>
<evidence type="ECO:0000256" key="1">
    <source>
        <dbReference type="ARBA" id="ARBA00004533"/>
    </source>
</evidence>
<dbReference type="InterPro" id="IPR051800">
    <property type="entry name" value="PqiA-PqiB_transport"/>
</dbReference>
<keyword evidence="5 7" id="KW-1133">Transmembrane helix</keyword>
<evidence type="ECO:0000256" key="5">
    <source>
        <dbReference type="ARBA" id="ARBA00022989"/>
    </source>
</evidence>
<dbReference type="PANTHER" id="PTHR30462">
    <property type="entry name" value="INTERMEMBRANE TRANSPORT PROTEIN PQIB-RELATED"/>
    <property type="match status" value="1"/>
</dbReference>
<protein>
    <submittedName>
        <fullName evidence="9">MCE family protein</fullName>
    </submittedName>
</protein>
<keyword evidence="10" id="KW-1185">Reference proteome</keyword>
<evidence type="ECO:0000256" key="6">
    <source>
        <dbReference type="ARBA" id="ARBA00023136"/>
    </source>
</evidence>
<evidence type="ECO:0000256" key="4">
    <source>
        <dbReference type="ARBA" id="ARBA00022692"/>
    </source>
</evidence>
<dbReference type="Proteomes" id="UP000634011">
    <property type="component" value="Unassembled WGS sequence"/>
</dbReference>
<dbReference type="AlphaFoldDB" id="A0A923KNP4"/>
<evidence type="ECO:0000313" key="10">
    <source>
        <dbReference type="Proteomes" id="UP000634011"/>
    </source>
</evidence>
<evidence type="ECO:0000256" key="7">
    <source>
        <dbReference type="SAM" id="Phobius"/>
    </source>
</evidence>
<dbReference type="Pfam" id="PF02470">
    <property type="entry name" value="MlaD"/>
    <property type="match status" value="3"/>
</dbReference>
<comment type="subcellular location">
    <subcellularLocation>
        <location evidence="1">Cell inner membrane</location>
    </subcellularLocation>
</comment>
<dbReference type="GO" id="GO:0005886">
    <property type="term" value="C:plasma membrane"/>
    <property type="evidence" value="ECO:0007669"/>
    <property type="project" value="UniProtKB-SubCell"/>
</dbReference>
<feature type="domain" description="Mce/MlaD" evidence="8">
    <location>
        <begin position="63"/>
        <end position="153"/>
    </location>
</feature>
<proteinExistence type="predicted"/>
<accession>A0A923KNP4</accession>
<keyword evidence="4 7" id="KW-0812">Transmembrane</keyword>
<evidence type="ECO:0000313" key="9">
    <source>
        <dbReference type="EMBL" id="MBC3862048.1"/>
    </source>
</evidence>
<evidence type="ECO:0000256" key="2">
    <source>
        <dbReference type="ARBA" id="ARBA00022475"/>
    </source>
</evidence>
<reference evidence="9" key="1">
    <citation type="submission" date="2020-08" db="EMBL/GenBank/DDBJ databases">
        <title>Novel species isolated from subtropical streams in China.</title>
        <authorList>
            <person name="Lu H."/>
        </authorList>
    </citation>
    <scope>NUCLEOTIDE SEQUENCE</scope>
    <source>
        <strain evidence="9">KACC 12607</strain>
    </source>
</reference>
<name>A0A923KNP4_9BURK</name>
<feature type="transmembrane region" description="Helical" evidence="7">
    <location>
        <begin position="39"/>
        <end position="56"/>
    </location>
</feature>
<dbReference type="EMBL" id="JACOFV010000006">
    <property type="protein sequence ID" value="MBC3862048.1"/>
    <property type="molecule type" value="Genomic_DNA"/>
</dbReference>
<sequence>MNDHVPPSPEGQDTAATARAQAAQIPTVNVHSRRRLPSVVWIVPFIAALIGLWLVIHSITSQGPVITITFKSAEGLEVGKTKLRYKDVDVGQVKAISLSSDRKNVIVTAQLIKSAADILATDTRFFVVRPRISGGSVSGLSTLLSGAYISVDVGVAKDSTDEFTGLETPPLVTRDSVGHEFILHGKQIGSINYGSPVYFRHIDAGHVTQYSLDKDGKGITLRVFIDAPYDQYVNTQTRFWHASGVEVSLDANGVKVATESLTSILDGGLAFQDVDDAPPGLKPADNGTVFSLFENREHAMRSPDTRVRSYVMYFKDSLRGLSKGAPVDLHGIVIGEVKSIGVDFSESGDVPRFPVEVSIYPDRLRSQLRNGAQAPDDDTARKEHALLDRLVAKGLRAQLKSGNLLTGQLYVALDFFTDAPPAKINWNSDVPVLPSNNGGLAEIQDTVGRIAKKIDKLPFEQLSGELLTAMTKLNKTLENTEKLSRHLDTEVTPELTSTLKEARATLTSANAVLSEDAPVQQDLREALKQVSKSARSLANFADTLERHPDALVFGKEKVKP</sequence>
<dbReference type="PANTHER" id="PTHR30462:SF0">
    <property type="entry name" value="INTERMEMBRANE TRANSPORT PROTEIN YEBT"/>
    <property type="match status" value="1"/>
</dbReference>
<dbReference type="RefSeq" id="WP_186911968.1">
    <property type="nucleotide sequence ID" value="NZ_JACOFV010000006.1"/>
</dbReference>
<feature type="domain" description="Mce/MlaD" evidence="8">
    <location>
        <begin position="309"/>
        <end position="415"/>
    </location>
</feature>
<evidence type="ECO:0000259" key="8">
    <source>
        <dbReference type="Pfam" id="PF02470"/>
    </source>
</evidence>
<keyword evidence="3" id="KW-0997">Cell inner membrane</keyword>
<keyword evidence="6 7" id="KW-0472">Membrane</keyword>
<dbReference type="InterPro" id="IPR003399">
    <property type="entry name" value="Mce/MlaD"/>
</dbReference>
<feature type="domain" description="Mce/MlaD" evidence="8">
    <location>
        <begin position="183"/>
        <end position="238"/>
    </location>
</feature>
<evidence type="ECO:0000256" key="3">
    <source>
        <dbReference type="ARBA" id="ARBA00022519"/>
    </source>
</evidence>
<keyword evidence="2" id="KW-1003">Cell membrane</keyword>
<gene>
    <name evidence="9" type="ORF">H8K32_08070</name>
</gene>
<organism evidence="9 10">
    <name type="scientific">Undibacterium jejuense</name>
    <dbReference type="NCBI Taxonomy" id="1344949"/>
    <lineage>
        <taxon>Bacteria</taxon>
        <taxon>Pseudomonadati</taxon>
        <taxon>Pseudomonadota</taxon>
        <taxon>Betaproteobacteria</taxon>
        <taxon>Burkholderiales</taxon>
        <taxon>Oxalobacteraceae</taxon>
        <taxon>Undibacterium</taxon>
    </lineage>
</organism>